<evidence type="ECO:0000313" key="11">
    <source>
        <dbReference type="EMBL" id="KJE91862.1"/>
    </source>
</evidence>
<dbReference type="FunCoup" id="A0A0D2VNG7">
    <property type="interactions" value="362"/>
</dbReference>
<comment type="subcellular location">
    <subcellularLocation>
        <location evidence="8">Mitochondrion</location>
    </subcellularLocation>
</comment>
<dbReference type="InterPro" id="IPR021163">
    <property type="entry name" value="Ferredox_Rdtase_adrenod"/>
</dbReference>
<keyword evidence="3 8" id="KW-0285">Flavoprotein</keyword>
<keyword evidence="8" id="KW-0496">Mitochondrion</keyword>
<evidence type="ECO:0000256" key="1">
    <source>
        <dbReference type="ARBA" id="ARBA00001974"/>
    </source>
</evidence>
<reference evidence="12" key="1">
    <citation type="submission" date="2011-02" db="EMBL/GenBank/DDBJ databases">
        <title>The Genome Sequence of Capsaspora owczarzaki ATCC 30864.</title>
        <authorList>
            <person name="Russ C."/>
            <person name="Cuomo C."/>
            <person name="Burger G."/>
            <person name="Gray M.W."/>
            <person name="Holland P.W.H."/>
            <person name="King N."/>
            <person name="Lang F.B.F."/>
            <person name="Roger A.J."/>
            <person name="Ruiz-Trillo I."/>
            <person name="Young S.K."/>
            <person name="Zeng Q."/>
            <person name="Gargeya S."/>
            <person name="Alvarado L."/>
            <person name="Berlin A."/>
            <person name="Chapman S.B."/>
            <person name="Chen Z."/>
            <person name="Freedman E."/>
            <person name="Gellesch M."/>
            <person name="Goldberg J."/>
            <person name="Griggs A."/>
            <person name="Gujja S."/>
            <person name="Heilman E."/>
            <person name="Heiman D."/>
            <person name="Howarth C."/>
            <person name="Mehta T."/>
            <person name="Neiman D."/>
            <person name="Pearson M."/>
            <person name="Roberts A."/>
            <person name="Saif S."/>
            <person name="Shea T."/>
            <person name="Shenoy N."/>
            <person name="Sisk P."/>
            <person name="Stolte C."/>
            <person name="Sykes S."/>
            <person name="White J."/>
            <person name="Yandava C."/>
            <person name="Haas B."/>
            <person name="Nusbaum C."/>
            <person name="Birren B."/>
        </authorList>
    </citation>
    <scope>NUCLEOTIDE SEQUENCE</scope>
    <source>
        <strain evidence="12">ATCC 30864</strain>
    </source>
</reference>
<dbReference type="EMBL" id="KE346363">
    <property type="protein sequence ID" value="KJE91862.1"/>
    <property type="molecule type" value="Genomic_DNA"/>
</dbReference>
<dbReference type="PIRSF" id="PIRSF000362">
    <property type="entry name" value="FNR"/>
    <property type="match status" value="1"/>
</dbReference>
<dbReference type="Proteomes" id="UP000008743">
    <property type="component" value="Unassembled WGS sequence"/>
</dbReference>
<dbReference type="PhylomeDB" id="A0A0D2VNG7"/>
<comment type="cofactor">
    <cofactor evidence="1 8 9">
        <name>FAD</name>
        <dbReference type="ChEBI" id="CHEBI:57692"/>
    </cofactor>
</comment>
<evidence type="ECO:0000256" key="3">
    <source>
        <dbReference type="ARBA" id="ARBA00022630"/>
    </source>
</evidence>
<keyword evidence="6 8" id="KW-0560">Oxidoreductase</keyword>
<dbReference type="GO" id="GO:0005739">
    <property type="term" value="C:mitochondrion"/>
    <property type="evidence" value="ECO:0007669"/>
    <property type="project" value="UniProtKB-SubCell"/>
</dbReference>
<gene>
    <name evidence="11" type="ORF">CAOG_002931</name>
</gene>
<dbReference type="SUPFAM" id="SSF51971">
    <property type="entry name" value="Nucleotide-binding domain"/>
    <property type="match status" value="1"/>
</dbReference>
<dbReference type="PANTHER" id="PTHR48467">
    <property type="entry name" value="GLUTAMATE SYNTHASE 1 [NADH], CHLOROPLASTIC-LIKE"/>
    <property type="match status" value="1"/>
</dbReference>
<dbReference type="STRING" id="595528.A0A0D2VNG7"/>
<protein>
    <recommendedName>
        <fullName evidence="8">NADPH:adrenodoxin oxidoreductase, mitochondrial</fullName>
        <ecNumber evidence="8">1.18.1.6</ecNumber>
    </recommendedName>
</protein>
<evidence type="ECO:0000256" key="2">
    <source>
        <dbReference type="ARBA" id="ARBA00008312"/>
    </source>
</evidence>
<sequence>MTLRSVSTLNRACASVVASVRPQPATEHHRRRLASSLATHLASRRAEPQQHQQQQTPAKYSIAIVGGGPAGFYVAHHLLKHRQDITVDIFERLRMPFGLVRYGVAPDHPEVKNVTNTFEQVLANDRTQYFGNVEVGKDIGLKELQSLYSGVVLTYGAESDQLLSVPGEFPGPRLSDNKHPSLAELHQADRSAAASGGVISARSFVGWYNGHPDQTALNPSLTRGDTAVVFGQGNVSLDIARMLLAPIDALQRTDMADHALAELRRSTIKRVVLVGRRGPLEVAFTIKELREMTKLPGVASTLKRLELTPEEVAYYNNERPRRRLTELLVSTSEAAQSLTLTPDQRRWELLFQRMPDGIVRDAAGNVTGVRLRHTALQGAPGSRSAVALEQTEFIPCSLVIRSIGYRSLALPELPFDARRGIIPNIKGRVVTPSQPGEPTILPGLYCAGWVKHGPLGIIATTMNDSFATSSLILDDITKQALPPSPVASSASPSALPQFVFNKQAFLAANATELAAGTAQERPRIKMLHADPATLADAQSETAHGAN</sequence>
<dbReference type="InterPro" id="IPR055275">
    <property type="entry name" value="Ferredox_Rdtase"/>
</dbReference>
<dbReference type="InParanoid" id="A0A0D2VNG7"/>
<feature type="binding site" evidence="9">
    <location>
        <position position="135"/>
    </location>
    <ligand>
        <name>FAD</name>
        <dbReference type="ChEBI" id="CHEBI:57692"/>
    </ligand>
</feature>
<keyword evidence="4 8" id="KW-0274">FAD</keyword>
<dbReference type="RefSeq" id="XP_004363770.1">
    <property type="nucleotide sequence ID" value="XM_004363713.2"/>
</dbReference>
<dbReference type="Gene3D" id="3.50.50.60">
    <property type="entry name" value="FAD/NAD(P)-binding domain"/>
    <property type="match status" value="1"/>
</dbReference>
<evidence type="ECO:0000256" key="8">
    <source>
        <dbReference type="PIRNR" id="PIRNR000362"/>
    </source>
</evidence>
<dbReference type="Pfam" id="PF13450">
    <property type="entry name" value="NAD_binding_8"/>
    <property type="match status" value="1"/>
</dbReference>
<evidence type="ECO:0000256" key="9">
    <source>
        <dbReference type="PIRSR" id="PIRSR000362-1"/>
    </source>
</evidence>
<feature type="binding site" evidence="9">
    <location>
        <begin position="456"/>
        <end position="458"/>
    </location>
    <ligand>
        <name>FAD</name>
        <dbReference type="ChEBI" id="CHEBI:57692"/>
    </ligand>
</feature>
<dbReference type="PRINTS" id="PR00419">
    <property type="entry name" value="ADXRDTASE"/>
</dbReference>
<evidence type="ECO:0000256" key="4">
    <source>
        <dbReference type="ARBA" id="ARBA00022827"/>
    </source>
</evidence>
<feature type="binding site" evidence="10">
    <location>
        <position position="456"/>
    </location>
    <ligand>
        <name>NADP(+)</name>
        <dbReference type="ChEBI" id="CHEBI:58349"/>
    </ligand>
</feature>
<keyword evidence="12" id="KW-1185">Reference proteome</keyword>
<name>A0A0D2VNG7_CAPO3</name>
<dbReference type="GO" id="GO:0016491">
    <property type="term" value="F:oxidoreductase activity"/>
    <property type="evidence" value="ECO:0007669"/>
    <property type="project" value="UniProtKB-KW"/>
</dbReference>
<comment type="catalytic activity">
    <reaction evidence="7 8">
        <text>2 reduced [adrenodoxin] + NADP(+) + H(+) = 2 oxidized [adrenodoxin] + NADPH</text>
        <dbReference type="Rhea" id="RHEA:42312"/>
        <dbReference type="Rhea" id="RHEA-COMP:9998"/>
        <dbReference type="Rhea" id="RHEA-COMP:9999"/>
        <dbReference type="ChEBI" id="CHEBI:15378"/>
        <dbReference type="ChEBI" id="CHEBI:33737"/>
        <dbReference type="ChEBI" id="CHEBI:33738"/>
        <dbReference type="ChEBI" id="CHEBI:57783"/>
        <dbReference type="ChEBI" id="CHEBI:58349"/>
        <dbReference type="EC" id="1.18.1.6"/>
    </reaction>
</comment>
<evidence type="ECO:0000256" key="7">
    <source>
        <dbReference type="ARBA" id="ARBA00048933"/>
    </source>
</evidence>
<dbReference type="PANTHER" id="PTHR48467:SF1">
    <property type="entry name" value="GLUTAMATE SYNTHASE 1 [NADH], CHLOROPLASTIC-LIKE"/>
    <property type="match status" value="1"/>
</dbReference>
<evidence type="ECO:0000256" key="6">
    <source>
        <dbReference type="ARBA" id="ARBA00023002"/>
    </source>
</evidence>
<dbReference type="OMA" id="RFNFIGN"/>
<dbReference type="InterPro" id="IPR036188">
    <property type="entry name" value="FAD/NAD-bd_sf"/>
</dbReference>
<evidence type="ECO:0000313" key="12">
    <source>
        <dbReference type="Proteomes" id="UP000008743"/>
    </source>
</evidence>
<feature type="binding site" evidence="10">
    <location>
        <begin position="232"/>
        <end position="235"/>
    </location>
    <ligand>
        <name>NADP(+)</name>
        <dbReference type="ChEBI" id="CHEBI:58349"/>
    </ligand>
</feature>
<comment type="similarity">
    <text evidence="2 8">Belongs to the ferredoxin--NADP reductase type 1 family.</text>
</comment>
<evidence type="ECO:0000256" key="5">
    <source>
        <dbReference type="ARBA" id="ARBA00022857"/>
    </source>
</evidence>
<feature type="binding site" evidence="9">
    <location>
        <position position="91"/>
    </location>
    <ligand>
        <name>FAD</name>
        <dbReference type="ChEBI" id="CHEBI:57692"/>
    </ligand>
</feature>
<feature type="binding site" evidence="10">
    <location>
        <position position="288"/>
    </location>
    <ligand>
        <name>NADP(+)</name>
        <dbReference type="ChEBI" id="CHEBI:58349"/>
    </ligand>
</feature>
<proteinExistence type="inferred from homology"/>
<keyword evidence="5 8" id="KW-0521">NADP</keyword>
<feature type="binding site" evidence="9">
    <location>
        <position position="99"/>
    </location>
    <ligand>
        <name>FAD</name>
        <dbReference type="ChEBI" id="CHEBI:57692"/>
    </ligand>
</feature>
<feature type="binding site" evidence="9">
    <location>
        <position position="449"/>
    </location>
    <ligand>
        <name>FAD</name>
        <dbReference type="ChEBI" id="CHEBI:57692"/>
    </ligand>
</feature>
<dbReference type="OrthoDB" id="333024at2759"/>
<dbReference type="Gene3D" id="3.40.50.720">
    <property type="entry name" value="NAD(P)-binding Rossmann-like Domain"/>
    <property type="match status" value="1"/>
</dbReference>
<evidence type="ECO:0000256" key="10">
    <source>
        <dbReference type="PIRSR" id="PIRSR000362-2"/>
    </source>
</evidence>
<dbReference type="EC" id="1.18.1.6" evidence="8"/>
<accession>A0A0D2VNG7</accession>
<feature type="binding site" evidence="10">
    <location>
        <begin position="276"/>
        <end position="277"/>
    </location>
    <ligand>
        <name>NADP(+)</name>
        <dbReference type="ChEBI" id="CHEBI:58349"/>
    </ligand>
</feature>
<organism evidence="11 12">
    <name type="scientific">Capsaspora owczarzaki (strain ATCC 30864)</name>
    <dbReference type="NCBI Taxonomy" id="595528"/>
    <lineage>
        <taxon>Eukaryota</taxon>
        <taxon>Filasterea</taxon>
        <taxon>Capsaspora</taxon>
    </lineage>
</organism>
<feature type="binding site" evidence="9">
    <location>
        <position position="70"/>
    </location>
    <ligand>
        <name>FAD</name>
        <dbReference type="ChEBI" id="CHEBI:57692"/>
    </ligand>
</feature>
<dbReference type="AlphaFoldDB" id="A0A0D2VNG7"/>
<dbReference type="eggNOG" id="KOG1800">
    <property type="taxonomic scope" value="Eukaryota"/>
</dbReference>